<gene>
    <name evidence="1" type="ORF">GA0070618_4450</name>
</gene>
<reference evidence="2" key="1">
    <citation type="submission" date="2016-06" db="EMBL/GenBank/DDBJ databases">
        <authorList>
            <person name="Varghese N."/>
            <person name="Submissions Spin"/>
        </authorList>
    </citation>
    <scope>NUCLEOTIDE SEQUENCE [LARGE SCALE GENOMIC DNA]</scope>
    <source>
        <strain evidence="2">DSM 43816</strain>
    </source>
</reference>
<evidence type="ECO:0000313" key="2">
    <source>
        <dbReference type="Proteomes" id="UP000198253"/>
    </source>
</evidence>
<sequence length="204" mass="22559">MVAWWADLVTYVLLAAVAGEPVAAYRAAAADPSAIPDVEEPRRLPYPIEEARRFAELGAAVAGTPGPNPATDEDLYSAMADYVARVRLALRPSPTGGLVVVDDLTRTMADWECRVVVLVDCIFRGTLRNCSFSARPPEDYRTLLGGVFKGSWGRMMQRVGRRYELSDVEWEALSRYLPSAVTGGRPRVDDRRVQGSSTWRPQRS</sequence>
<evidence type="ECO:0000313" key="1">
    <source>
        <dbReference type="EMBL" id="SCF24820.1"/>
    </source>
</evidence>
<dbReference type="EMBL" id="LT607413">
    <property type="protein sequence ID" value="SCF24820.1"/>
    <property type="molecule type" value="Genomic_DNA"/>
</dbReference>
<name>A0A1C4YVV4_MICEC</name>
<dbReference type="Proteomes" id="UP000198253">
    <property type="component" value="Chromosome I"/>
</dbReference>
<protein>
    <submittedName>
        <fullName evidence="1">Uncharacterized protein</fullName>
    </submittedName>
</protein>
<accession>A0A1C4YVV4</accession>
<organism evidence="1 2">
    <name type="scientific">Micromonospora echinospora</name>
    <name type="common">Micromonospora purpurea</name>
    <dbReference type="NCBI Taxonomy" id="1877"/>
    <lineage>
        <taxon>Bacteria</taxon>
        <taxon>Bacillati</taxon>
        <taxon>Actinomycetota</taxon>
        <taxon>Actinomycetes</taxon>
        <taxon>Micromonosporales</taxon>
        <taxon>Micromonosporaceae</taxon>
        <taxon>Micromonospora</taxon>
    </lineage>
</organism>
<keyword evidence="2" id="KW-1185">Reference proteome</keyword>
<dbReference type="InParanoid" id="A0A1C4YVV4"/>
<proteinExistence type="predicted"/>
<dbReference type="AlphaFoldDB" id="A0A1C4YVV4"/>